<keyword evidence="3" id="KW-1185">Reference proteome</keyword>
<feature type="region of interest" description="Disordered" evidence="1">
    <location>
        <begin position="1"/>
        <end position="106"/>
    </location>
</feature>
<dbReference type="HOGENOM" id="CLU_1456712_0_0_1"/>
<feature type="compositionally biased region" description="Basic and acidic residues" evidence="1">
    <location>
        <begin position="86"/>
        <end position="102"/>
    </location>
</feature>
<dbReference type="OMA" id="SPRWCPM"/>
<dbReference type="EnsemblPlants" id="ONIVA12G16670.1">
    <property type="protein sequence ID" value="ONIVA12G16670.1"/>
    <property type="gene ID" value="ONIVA12G16670"/>
</dbReference>
<evidence type="ECO:0000313" key="2">
    <source>
        <dbReference type="EnsemblPlants" id="ONIVA12G16670.1"/>
    </source>
</evidence>
<name>A0A0E0JC13_ORYNI</name>
<dbReference type="Gramene" id="ONIVA12G16670.1">
    <property type="protein sequence ID" value="ONIVA12G16670.1"/>
    <property type="gene ID" value="ONIVA12G16670"/>
</dbReference>
<dbReference type="Proteomes" id="UP000006591">
    <property type="component" value="Chromosome 12"/>
</dbReference>
<feature type="compositionally biased region" description="Basic and acidic residues" evidence="1">
    <location>
        <begin position="31"/>
        <end position="54"/>
    </location>
</feature>
<evidence type="ECO:0000256" key="1">
    <source>
        <dbReference type="SAM" id="MobiDB-lite"/>
    </source>
</evidence>
<feature type="compositionally biased region" description="Pro residues" evidence="1">
    <location>
        <begin position="134"/>
        <end position="148"/>
    </location>
</feature>
<accession>A0A0E0JC13</accession>
<proteinExistence type="predicted"/>
<dbReference type="AlphaFoldDB" id="A0A0E0JC13"/>
<sequence>MEAVQSGQQRAADGGEAAGKRARPSSAAGADGERRPAVLAGERGEEVREREQSGRRWRRRRGGRASVGARQASVRPAERSGGVRPEQARERAASRADPRDLTSPRWCPMTKAAAATHGSAAMVLFTPSLSVDPNPEPPVVKAPDPKPPTSHHDVDVVAVAGADVAGYLPFANRRPRSALPAAGGGA</sequence>
<reference evidence="2" key="1">
    <citation type="submission" date="2015-04" db="UniProtKB">
        <authorList>
            <consortium name="EnsemblPlants"/>
        </authorList>
    </citation>
    <scope>IDENTIFICATION</scope>
    <source>
        <strain evidence="2">SL10</strain>
    </source>
</reference>
<organism evidence="2">
    <name type="scientific">Oryza nivara</name>
    <name type="common">Indian wild rice</name>
    <name type="synonym">Oryza sativa f. spontanea</name>
    <dbReference type="NCBI Taxonomy" id="4536"/>
    <lineage>
        <taxon>Eukaryota</taxon>
        <taxon>Viridiplantae</taxon>
        <taxon>Streptophyta</taxon>
        <taxon>Embryophyta</taxon>
        <taxon>Tracheophyta</taxon>
        <taxon>Spermatophyta</taxon>
        <taxon>Magnoliopsida</taxon>
        <taxon>Liliopsida</taxon>
        <taxon>Poales</taxon>
        <taxon>Poaceae</taxon>
        <taxon>BOP clade</taxon>
        <taxon>Oryzoideae</taxon>
        <taxon>Oryzeae</taxon>
        <taxon>Oryzinae</taxon>
        <taxon>Oryza</taxon>
    </lineage>
</organism>
<reference evidence="2" key="2">
    <citation type="submission" date="2018-04" db="EMBL/GenBank/DDBJ databases">
        <title>OnivRS2 (Oryza nivara Reference Sequence Version 2).</title>
        <authorList>
            <person name="Zhang J."/>
            <person name="Kudrna D."/>
            <person name="Lee S."/>
            <person name="Talag J."/>
            <person name="Rajasekar S."/>
            <person name="Welchert J."/>
            <person name="Hsing Y.-I."/>
            <person name="Wing R.A."/>
        </authorList>
    </citation>
    <scope>NUCLEOTIDE SEQUENCE [LARGE SCALE GENOMIC DNA]</scope>
    <source>
        <strain evidence="2">SL10</strain>
    </source>
</reference>
<evidence type="ECO:0000313" key="3">
    <source>
        <dbReference type="Proteomes" id="UP000006591"/>
    </source>
</evidence>
<protein>
    <submittedName>
        <fullName evidence="2">Uncharacterized protein</fullName>
    </submittedName>
</protein>
<feature type="region of interest" description="Disordered" evidence="1">
    <location>
        <begin position="127"/>
        <end position="152"/>
    </location>
</feature>